<evidence type="ECO:0000256" key="5">
    <source>
        <dbReference type="ARBA" id="ARBA00023027"/>
    </source>
</evidence>
<dbReference type="InterPro" id="IPR006140">
    <property type="entry name" value="D-isomer_DH_NAD-bd"/>
</dbReference>
<dbReference type="Pfam" id="PF02826">
    <property type="entry name" value="2-Hacid_dh_C"/>
    <property type="match status" value="2"/>
</dbReference>
<evidence type="ECO:0000259" key="8">
    <source>
        <dbReference type="Pfam" id="PF02826"/>
    </source>
</evidence>
<feature type="domain" description="D-isomer specific 2-hydroxyacid dehydrogenase NAD-binding" evidence="8">
    <location>
        <begin position="212"/>
        <end position="329"/>
    </location>
</feature>
<evidence type="ECO:0000256" key="1">
    <source>
        <dbReference type="ARBA" id="ARBA00011881"/>
    </source>
</evidence>
<dbReference type="PANTHER" id="PTHR42938">
    <property type="entry name" value="FORMATE DEHYDROGENASE 1"/>
    <property type="match status" value="1"/>
</dbReference>
<dbReference type="PANTHER" id="PTHR42938:SF22">
    <property type="entry name" value="D-3-PHOSPHOGLYCERATE DEHYDROGENASE"/>
    <property type="match status" value="1"/>
</dbReference>
<keyword evidence="5" id="KW-0520">NAD</keyword>
<dbReference type="GO" id="GO:0004617">
    <property type="term" value="F:phosphoglycerate dehydrogenase activity"/>
    <property type="evidence" value="ECO:0007669"/>
    <property type="project" value="TreeGrafter"/>
</dbReference>
<dbReference type="AlphaFoldDB" id="A0A194PEQ8"/>
<name>A0A194PEQ8_PAPXU</name>
<dbReference type="Pfam" id="PF00389">
    <property type="entry name" value="2-Hacid_dh"/>
    <property type="match status" value="1"/>
</dbReference>
<keyword evidence="10" id="KW-1185">Reference proteome</keyword>
<dbReference type="InterPro" id="IPR036291">
    <property type="entry name" value="NAD(P)-bd_dom_sf"/>
</dbReference>
<comment type="subunit">
    <text evidence="1">Homotetramer.</text>
</comment>
<dbReference type="SUPFAM" id="SSF52283">
    <property type="entry name" value="Formate/glycerate dehydrogenase catalytic domain-like"/>
    <property type="match status" value="1"/>
</dbReference>
<dbReference type="Proteomes" id="UP000053268">
    <property type="component" value="Unassembled WGS sequence"/>
</dbReference>
<dbReference type="GO" id="GO:0051287">
    <property type="term" value="F:NAD binding"/>
    <property type="evidence" value="ECO:0007669"/>
    <property type="project" value="InterPro"/>
</dbReference>
<dbReference type="SUPFAM" id="SSF51735">
    <property type="entry name" value="NAD(P)-binding Rossmann-fold domains"/>
    <property type="match status" value="1"/>
</dbReference>
<comment type="similarity">
    <text evidence="6">Belongs to the D-isomer specific 2-hydroxyacid dehydrogenase family.</text>
</comment>
<dbReference type="EMBL" id="KQ459605">
    <property type="protein sequence ID" value="KPI91846.1"/>
    <property type="molecule type" value="Genomic_DNA"/>
</dbReference>
<evidence type="ECO:0000256" key="2">
    <source>
        <dbReference type="ARBA" id="ARBA00022553"/>
    </source>
</evidence>
<gene>
    <name evidence="9" type="ORF">RR46_08272</name>
</gene>
<sequence length="368" mass="39892">MVVDIKSALVLDGIGESCTNILNLHGIQIICRLNIIREDLLNDLYAYDAIVVRPDTLITKEILAAAFRLKIVALASPGCGQINMEAASNRGISVINAPNSTVISACELICGLLLAVAKHMRPARTAFSKGLWNNGSIKGNELKDRTVAIIGCGRVGKGVASRMSGFGMKVVGFDPLLSVTHNNGSCTMIKDINEIWPIADYIVLLGDYVLYSMIGFDPFATQEQCEQYFISKMTPEEQPAFQQWLDIHTSLLQPNRNFINADVLGRCKTGVKIINVGRGGLINERDLLDALNSGQVIGAAIDVFEGCQKDPVTLSLIEHPSVIATPHIATSTTDVPVHAAKEIAEQIVNLVKPGTYSTMLSELNKIYD</sequence>
<dbReference type="InterPro" id="IPR006139">
    <property type="entry name" value="D-isomer_2_OHA_DH_cat_dom"/>
</dbReference>
<evidence type="ECO:0000313" key="10">
    <source>
        <dbReference type="Proteomes" id="UP000053268"/>
    </source>
</evidence>
<dbReference type="STRING" id="66420.A0A194PEQ8"/>
<evidence type="ECO:0000259" key="7">
    <source>
        <dbReference type="Pfam" id="PF00389"/>
    </source>
</evidence>
<accession>A0A194PEQ8</accession>
<dbReference type="InterPro" id="IPR029752">
    <property type="entry name" value="D-isomer_DH_CS1"/>
</dbReference>
<evidence type="ECO:0000256" key="3">
    <source>
        <dbReference type="ARBA" id="ARBA00022990"/>
    </source>
</evidence>
<dbReference type="Gene3D" id="3.40.50.720">
    <property type="entry name" value="NAD(P)-binding Rossmann-like Domain"/>
    <property type="match status" value="2"/>
</dbReference>
<dbReference type="PROSITE" id="PS00065">
    <property type="entry name" value="D_2_HYDROXYACID_DH_1"/>
    <property type="match status" value="1"/>
</dbReference>
<protein>
    <submittedName>
        <fullName evidence="9">D-3-phosphoglycerate dehydrogenase</fullName>
    </submittedName>
</protein>
<evidence type="ECO:0000256" key="6">
    <source>
        <dbReference type="RuleBase" id="RU003719"/>
    </source>
</evidence>
<evidence type="ECO:0000256" key="4">
    <source>
        <dbReference type="ARBA" id="ARBA00023002"/>
    </source>
</evidence>
<evidence type="ECO:0000313" key="9">
    <source>
        <dbReference type="EMBL" id="KPI91846.1"/>
    </source>
</evidence>
<keyword evidence="3" id="KW-0007">Acetylation</keyword>
<feature type="domain" description="D-isomer specific 2-hydroxyacid dehydrogenase NAD-binding" evidence="8">
    <location>
        <begin position="111"/>
        <end position="204"/>
    </location>
</feature>
<proteinExistence type="inferred from homology"/>
<keyword evidence="4 6" id="KW-0560">Oxidoreductase</keyword>
<feature type="domain" description="D-isomer specific 2-hydroxyacid dehydrogenase catalytic" evidence="7">
    <location>
        <begin position="9"/>
        <end position="351"/>
    </location>
</feature>
<keyword evidence="2" id="KW-0597">Phosphoprotein</keyword>
<reference evidence="9 10" key="1">
    <citation type="journal article" date="2015" name="Nat. Commun.">
        <title>Outbred genome sequencing and CRISPR/Cas9 gene editing in butterflies.</title>
        <authorList>
            <person name="Li X."/>
            <person name="Fan D."/>
            <person name="Zhang W."/>
            <person name="Liu G."/>
            <person name="Zhang L."/>
            <person name="Zhao L."/>
            <person name="Fang X."/>
            <person name="Chen L."/>
            <person name="Dong Y."/>
            <person name="Chen Y."/>
            <person name="Ding Y."/>
            <person name="Zhao R."/>
            <person name="Feng M."/>
            <person name="Zhu Y."/>
            <person name="Feng Y."/>
            <person name="Jiang X."/>
            <person name="Zhu D."/>
            <person name="Xiang H."/>
            <person name="Feng X."/>
            <person name="Li S."/>
            <person name="Wang J."/>
            <person name="Zhang G."/>
            <person name="Kronforst M.R."/>
            <person name="Wang W."/>
        </authorList>
    </citation>
    <scope>NUCLEOTIDE SEQUENCE [LARGE SCALE GENOMIC DNA]</scope>
    <source>
        <strain evidence="9">Ya'a_city_454_Px</strain>
        <tissue evidence="9">Whole body</tissue>
    </source>
</reference>
<organism evidence="9 10">
    <name type="scientific">Papilio xuthus</name>
    <name type="common">Asian swallowtail butterfly</name>
    <dbReference type="NCBI Taxonomy" id="66420"/>
    <lineage>
        <taxon>Eukaryota</taxon>
        <taxon>Metazoa</taxon>
        <taxon>Ecdysozoa</taxon>
        <taxon>Arthropoda</taxon>
        <taxon>Hexapoda</taxon>
        <taxon>Insecta</taxon>
        <taxon>Pterygota</taxon>
        <taxon>Neoptera</taxon>
        <taxon>Endopterygota</taxon>
        <taxon>Lepidoptera</taxon>
        <taxon>Glossata</taxon>
        <taxon>Ditrysia</taxon>
        <taxon>Papilionoidea</taxon>
        <taxon>Papilionidae</taxon>
        <taxon>Papilioninae</taxon>
        <taxon>Papilio</taxon>
    </lineage>
</organism>